<feature type="domain" description="ShKT" evidence="2">
    <location>
        <begin position="40"/>
        <end position="74"/>
    </location>
</feature>
<dbReference type="PROSITE" id="PS51670">
    <property type="entry name" value="SHKT"/>
    <property type="match status" value="1"/>
</dbReference>
<evidence type="ECO:0000313" key="4">
    <source>
        <dbReference type="WBParaSite" id="SSTP_0000516300.1"/>
    </source>
</evidence>
<evidence type="ECO:0000259" key="2">
    <source>
        <dbReference type="PROSITE" id="PS51670"/>
    </source>
</evidence>
<evidence type="ECO:0000256" key="1">
    <source>
        <dbReference type="PROSITE-ProRule" id="PRU01005"/>
    </source>
</evidence>
<organism evidence="4">
    <name type="scientific">Strongyloides stercoralis</name>
    <name type="common">Threadworm</name>
    <dbReference type="NCBI Taxonomy" id="6248"/>
    <lineage>
        <taxon>Eukaryota</taxon>
        <taxon>Metazoa</taxon>
        <taxon>Ecdysozoa</taxon>
        <taxon>Nematoda</taxon>
        <taxon>Chromadorea</taxon>
        <taxon>Rhabditida</taxon>
        <taxon>Tylenchina</taxon>
        <taxon>Panagrolaimomorpha</taxon>
        <taxon>Strongyloidoidea</taxon>
        <taxon>Strongyloididae</taxon>
        <taxon>Strongyloides</taxon>
    </lineage>
</organism>
<dbReference type="Pfam" id="PF01549">
    <property type="entry name" value="ShK"/>
    <property type="match status" value="1"/>
</dbReference>
<keyword evidence="1" id="KW-1015">Disulfide bond</keyword>
<feature type="disulfide bond" evidence="1">
    <location>
        <begin position="40"/>
        <end position="74"/>
    </location>
</feature>
<proteinExistence type="predicted"/>
<comment type="caution">
    <text evidence="1">Lacks conserved residue(s) required for the propagation of feature annotation.</text>
</comment>
<accession>A0A0K0E6N4</accession>
<dbReference type="InterPro" id="IPR003582">
    <property type="entry name" value="ShKT_dom"/>
</dbReference>
<reference evidence="4" key="1">
    <citation type="submission" date="2015-08" db="UniProtKB">
        <authorList>
            <consortium name="WormBaseParasite"/>
        </authorList>
    </citation>
    <scope>IDENTIFICATION</scope>
</reference>
<dbReference type="AlphaFoldDB" id="A0A0K0E6N4"/>
<keyword evidence="3" id="KW-1185">Reference proteome</keyword>
<dbReference type="WBParaSite" id="TCONS_00007164.p1">
    <property type="protein sequence ID" value="TCONS_00007164.p1"/>
    <property type="gene ID" value="XLOC_005224"/>
</dbReference>
<evidence type="ECO:0000313" key="3">
    <source>
        <dbReference type="Proteomes" id="UP000035681"/>
    </source>
</evidence>
<dbReference type="Gene3D" id="1.10.10.1940">
    <property type="match status" value="1"/>
</dbReference>
<evidence type="ECO:0000313" key="5">
    <source>
        <dbReference type="WBParaSite" id="TCONS_00007164.p1"/>
    </source>
</evidence>
<dbReference type="WBParaSite" id="SSTP_0000516300.1">
    <property type="protein sequence ID" value="SSTP_0000516300.1"/>
    <property type="gene ID" value="SSTP_0000516300"/>
</dbReference>
<sequence length="104" mass="11147">MAKLGYCSNGLYRQLMCTHCKNDCAIPGPPCIIPKKDSSCSDKIKNCESSVFLCDFNLYTTIMLKTCPSTCGNCSGKQLSTTTISTTTSVNGSLVNSTTTTKKP</sequence>
<name>A0A0K0E6N4_STRER</name>
<dbReference type="Proteomes" id="UP000035681">
    <property type="component" value="Unplaced"/>
</dbReference>
<protein>
    <submittedName>
        <fullName evidence="4 5">ShKT domain-containing protein</fullName>
    </submittedName>
</protein>